<evidence type="ECO:0000313" key="7">
    <source>
        <dbReference type="EMBL" id="KRL53714.1"/>
    </source>
</evidence>
<comment type="similarity">
    <text evidence="2 6">Belongs to the transposase mutator family.</text>
</comment>
<dbReference type="PANTHER" id="PTHR33217">
    <property type="entry name" value="TRANSPOSASE FOR INSERTION SEQUENCE ELEMENT IS1081"/>
    <property type="match status" value="1"/>
</dbReference>
<dbReference type="InterPro" id="IPR001207">
    <property type="entry name" value="Transposase_mutator"/>
</dbReference>
<dbReference type="Pfam" id="PF00872">
    <property type="entry name" value="Transposase_mut"/>
    <property type="match status" value="1"/>
</dbReference>
<dbReference type="PATRIC" id="fig|1423769.4.peg.230"/>
<sequence length="414" mass="47755">MKSERNFIMPKVELNLEDDELKELLLGDRDKAMQSIMAKILDEILKSEATEQIKAKAYERSDERTNSRDGYRVRQLTTRVGSLELHVPKLRHGNFSTQLFKRYQRSEQAFDLALMEMVIQGVSTRKVAEITKKLCGTAFSKSTVSALCNNLDDQVLDFNRRPLTQKYAFVYADAILFKVHRGHVVTSNSLLVAIGIDPSGRREVLGFDIGDSESKAAWMDFFSELKQRGLANVDMFVSDAHCGLKDAITTQFQGSLWQRCQFHFSNDCTSILALNDRKEVANRLKDLFNAPTYDQAVERRDQLVKDWQTEFPKVVKKLENSFDELMVIYQLPEELRKRLRTNSTIERVNQEIRRRDRVIRIFPNDLSVLRLMGALLIEQNEKWAAGPQYLNMTVYHGIEKDDNSEEAGMLKLVK</sequence>
<dbReference type="AlphaFoldDB" id="A0A0R1RHD5"/>
<dbReference type="GO" id="GO:0004803">
    <property type="term" value="F:transposase activity"/>
    <property type="evidence" value="ECO:0007669"/>
    <property type="project" value="UniProtKB-UniRule"/>
</dbReference>
<accession>A0A0R1RHD5</accession>
<evidence type="ECO:0000256" key="5">
    <source>
        <dbReference type="ARBA" id="ARBA00023172"/>
    </source>
</evidence>
<keyword evidence="4 6" id="KW-0238">DNA-binding</keyword>
<name>A0A0R1RHD5_9LACO</name>
<evidence type="ECO:0000256" key="1">
    <source>
        <dbReference type="ARBA" id="ARBA00002190"/>
    </source>
</evidence>
<keyword evidence="3 6" id="KW-0815">Transposition</keyword>
<comment type="caution">
    <text evidence="7">The sequence shown here is derived from an EMBL/GenBank/DDBJ whole genome shotgun (WGS) entry which is preliminary data.</text>
</comment>
<keyword evidence="6" id="KW-0814">Transposable element</keyword>
<evidence type="ECO:0000256" key="4">
    <source>
        <dbReference type="ARBA" id="ARBA00023125"/>
    </source>
</evidence>
<proteinExistence type="inferred from homology"/>
<evidence type="ECO:0000256" key="6">
    <source>
        <dbReference type="RuleBase" id="RU365089"/>
    </source>
</evidence>
<evidence type="ECO:0000256" key="3">
    <source>
        <dbReference type="ARBA" id="ARBA00022578"/>
    </source>
</evidence>
<comment type="function">
    <text evidence="1 6">Required for the transposition of the insertion element.</text>
</comment>
<dbReference type="EMBL" id="AZEU01000010">
    <property type="protein sequence ID" value="KRL53714.1"/>
    <property type="molecule type" value="Genomic_DNA"/>
</dbReference>
<keyword evidence="5 6" id="KW-0233">DNA recombination</keyword>
<dbReference type="GO" id="GO:0006313">
    <property type="term" value="P:DNA transposition"/>
    <property type="evidence" value="ECO:0007669"/>
    <property type="project" value="UniProtKB-UniRule"/>
</dbReference>
<protein>
    <recommendedName>
        <fullName evidence="6">Mutator family transposase</fullName>
    </recommendedName>
</protein>
<keyword evidence="8" id="KW-1185">Reference proteome</keyword>
<evidence type="ECO:0000313" key="8">
    <source>
        <dbReference type="Proteomes" id="UP000051790"/>
    </source>
</evidence>
<dbReference type="PANTHER" id="PTHR33217:SF7">
    <property type="entry name" value="TRANSPOSASE FOR INSERTION SEQUENCE ELEMENT IS1081"/>
    <property type="match status" value="1"/>
</dbReference>
<organism evidence="7 8">
    <name type="scientific">Lacticaseibacillus manihotivorans DSM 13343 = JCM 12514</name>
    <dbReference type="NCBI Taxonomy" id="1423769"/>
    <lineage>
        <taxon>Bacteria</taxon>
        <taxon>Bacillati</taxon>
        <taxon>Bacillota</taxon>
        <taxon>Bacilli</taxon>
        <taxon>Lactobacillales</taxon>
        <taxon>Lactobacillaceae</taxon>
        <taxon>Lacticaseibacillus</taxon>
    </lineage>
</organism>
<reference evidence="7 8" key="1">
    <citation type="journal article" date="2015" name="Genome Announc.">
        <title>Expanding the biotechnology potential of lactobacilli through comparative genomics of 213 strains and associated genera.</title>
        <authorList>
            <person name="Sun Z."/>
            <person name="Harris H.M."/>
            <person name="McCann A."/>
            <person name="Guo C."/>
            <person name="Argimon S."/>
            <person name="Zhang W."/>
            <person name="Yang X."/>
            <person name="Jeffery I.B."/>
            <person name="Cooney J.C."/>
            <person name="Kagawa T.F."/>
            <person name="Liu W."/>
            <person name="Song Y."/>
            <person name="Salvetti E."/>
            <person name="Wrobel A."/>
            <person name="Rasinkangas P."/>
            <person name="Parkhill J."/>
            <person name="Rea M.C."/>
            <person name="O'Sullivan O."/>
            <person name="Ritari J."/>
            <person name="Douillard F.P."/>
            <person name="Paul Ross R."/>
            <person name="Yang R."/>
            <person name="Briner A.E."/>
            <person name="Felis G.E."/>
            <person name="de Vos W.M."/>
            <person name="Barrangou R."/>
            <person name="Klaenhammer T.R."/>
            <person name="Caufield P.W."/>
            <person name="Cui Y."/>
            <person name="Zhang H."/>
            <person name="O'Toole P.W."/>
        </authorList>
    </citation>
    <scope>NUCLEOTIDE SEQUENCE [LARGE SCALE GENOMIC DNA]</scope>
    <source>
        <strain evidence="7 8">DSM 13343</strain>
    </source>
</reference>
<dbReference type="Proteomes" id="UP000051790">
    <property type="component" value="Unassembled WGS sequence"/>
</dbReference>
<evidence type="ECO:0000256" key="2">
    <source>
        <dbReference type="ARBA" id="ARBA00010961"/>
    </source>
</evidence>
<dbReference type="GO" id="GO:0003677">
    <property type="term" value="F:DNA binding"/>
    <property type="evidence" value="ECO:0007669"/>
    <property type="project" value="UniProtKB-UniRule"/>
</dbReference>
<dbReference type="NCBIfam" id="NF033543">
    <property type="entry name" value="transpos_IS256"/>
    <property type="match status" value="1"/>
</dbReference>
<gene>
    <name evidence="7" type="ORF">FD01_GL000211</name>
</gene>